<dbReference type="PaxDb" id="44689-DDB0185378"/>
<dbReference type="KEGG" id="ddi:DDB_G0283131"/>
<dbReference type="PANTHER" id="PTHR35883">
    <property type="entry name" value="CYCLIC AMP-INDUCIBLE PROTEIN BP74-RELATED"/>
    <property type="match status" value="1"/>
</dbReference>
<comment type="caution">
    <text evidence="1">The sequence shown here is derived from an EMBL/GenBank/DDBJ whole genome shotgun (WGS) entry which is preliminary data.</text>
</comment>
<protein>
    <submittedName>
        <fullName evidence="1">Uncharacterized protein</fullName>
    </submittedName>
</protein>
<dbReference type="InterPro" id="IPR053344">
    <property type="entry name" value="cAMP-inducible_BP74-like"/>
</dbReference>
<dbReference type="InParanoid" id="Q54RI0"/>
<reference evidence="1 2" key="1">
    <citation type="journal article" date="2005" name="Nature">
        <title>The genome of the social amoeba Dictyostelium discoideum.</title>
        <authorList>
            <consortium name="The Dictyostelium discoideum Sequencing Consortium"/>
            <person name="Eichinger L."/>
            <person name="Pachebat J.A."/>
            <person name="Glockner G."/>
            <person name="Rajandream M.A."/>
            <person name="Sucgang R."/>
            <person name="Berriman M."/>
            <person name="Song J."/>
            <person name="Olsen R."/>
            <person name="Szafranski K."/>
            <person name="Xu Q."/>
            <person name="Tunggal B."/>
            <person name="Kummerfeld S."/>
            <person name="Madera M."/>
            <person name="Konfortov B.A."/>
            <person name="Rivero F."/>
            <person name="Bankier A.T."/>
            <person name="Lehmann R."/>
            <person name="Hamlin N."/>
            <person name="Davies R."/>
            <person name="Gaudet P."/>
            <person name="Fey P."/>
            <person name="Pilcher K."/>
            <person name="Chen G."/>
            <person name="Saunders D."/>
            <person name="Sodergren E."/>
            <person name="Davis P."/>
            <person name="Kerhornou A."/>
            <person name="Nie X."/>
            <person name="Hall N."/>
            <person name="Anjard C."/>
            <person name="Hemphill L."/>
            <person name="Bason N."/>
            <person name="Farbrother P."/>
            <person name="Desany B."/>
            <person name="Just E."/>
            <person name="Morio T."/>
            <person name="Rost R."/>
            <person name="Churcher C."/>
            <person name="Cooper J."/>
            <person name="Haydock S."/>
            <person name="van Driessche N."/>
            <person name="Cronin A."/>
            <person name="Goodhead I."/>
            <person name="Muzny D."/>
            <person name="Mourier T."/>
            <person name="Pain A."/>
            <person name="Lu M."/>
            <person name="Harper D."/>
            <person name="Lindsay R."/>
            <person name="Hauser H."/>
            <person name="James K."/>
            <person name="Quiles M."/>
            <person name="Madan Babu M."/>
            <person name="Saito T."/>
            <person name="Buchrieser C."/>
            <person name="Wardroper A."/>
            <person name="Felder M."/>
            <person name="Thangavelu M."/>
            <person name="Johnson D."/>
            <person name="Knights A."/>
            <person name="Loulseged H."/>
            <person name="Mungall K."/>
            <person name="Oliver K."/>
            <person name="Price C."/>
            <person name="Quail M.A."/>
            <person name="Urushihara H."/>
            <person name="Hernandez J."/>
            <person name="Rabbinowitsch E."/>
            <person name="Steffen D."/>
            <person name="Sanders M."/>
            <person name="Ma J."/>
            <person name="Kohara Y."/>
            <person name="Sharp S."/>
            <person name="Simmonds M."/>
            <person name="Spiegler S."/>
            <person name="Tivey A."/>
            <person name="Sugano S."/>
            <person name="White B."/>
            <person name="Walker D."/>
            <person name="Woodward J."/>
            <person name="Winckler T."/>
            <person name="Tanaka Y."/>
            <person name="Shaulsky G."/>
            <person name="Schleicher M."/>
            <person name="Weinstock G."/>
            <person name="Rosenthal A."/>
            <person name="Cox E.C."/>
            <person name="Chisholm R.L."/>
            <person name="Gibbs R."/>
            <person name="Loomis W.F."/>
            <person name="Platzer M."/>
            <person name="Kay R.R."/>
            <person name="Williams J."/>
            <person name="Dear P.H."/>
            <person name="Noegel A.A."/>
            <person name="Barrell B."/>
            <person name="Kuspa A."/>
        </authorList>
    </citation>
    <scope>NUCLEOTIDE SEQUENCE [LARGE SCALE GENOMIC DNA]</scope>
    <source>
        <strain evidence="1 2">AX4</strain>
    </source>
</reference>
<evidence type="ECO:0000313" key="1">
    <source>
        <dbReference type="EMBL" id="EAL65895.1"/>
    </source>
</evidence>
<dbReference type="VEuPathDB" id="AmoebaDB:DDB_G0283131"/>
<organism evidence="1 2">
    <name type="scientific">Dictyostelium discoideum</name>
    <name type="common">Social amoeba</name>
    <dbReference type="NCBI Taxonomy" id="44689"/>
    <lineage>
        <taxon>Eukaryota</taxon>
        <taxon>Amoebozoa</taxon>
        <taxon>Evosea</taxon>
        <taxon>Eumycetozoa</taxon>
        <taxon>Dictyostelia</taxon>
        <taxon>Dictyosteliales</taxon>
        <taxon>Dictyosteliaceae</taxon>
        <taxon>Dictyostelium</taxon>
    </lineage>
</organism>
<name>Q54RI0_DICDI</name>
<keyword evidence="2" id="KW-1185">Reference proteome</keyword>
<proteinExistence type="predicted"/>
<sequence length="81" mass="9049">MLNEFKVFGDPEFIFKLTNDVKIKMALDILTHVEGKIIPSKESYNPDPDTIPFSKFPLHSVTPLQAILILTLAGHVDVSVL</sequence>
<dbReference type="RefSeq" id="XP_639256.1">
    <property type="nucleotide sequence ID" value="XM_634164.1"/>
</dbReference>
<dbReference type="GeneID" id="8623941"/>
<dbReference type="HOGENOM" id="CLU_2578872_0_0_1"/>
<evidence type="ECO:0000313" key="2">
    <source>
        <dbReference type="Proteomes" id="UP000002195"/>
    </source>
</evidence>
<dbReference type="EMBL" id="AAFI02000050">
    <property type="protein sequence ID" value="EAL65895.1"/>
    <property type="molecule type" value="Genomic_DNA"/>
</dbReference>
<accession>Q54RI0</accession>
<gene>
    <name evidence="1" type="ORF">DDB_G0283131</name>
</gene>
<dbReference type="AlphaFoldDB" id="Q54RI0"/>
<dbReference type="PANTHER" id="PTHR35883:SF1">
    <property type="entry name" value="CALMODULIN-BINDING PROTEIN CAM-BP15-RELATED"/>
    <property type="match status" value="1"/>
</dbReference>
<dbReference type="Proteomes" id="UP000002195">
    <property type="component" value="Unassembled WGS sequence"/>
</dbReference>